<protein>
    <submittedName>
        <fullName evidence="2">Uncharacterized protein</fullName>
    </submittedName>
</protein>
<dbReference type="EMBL" id="KI925462">
    <property type="protein sequence ID" value="ETW78267.1"/>
    <property type="molecule type" value="Genomic_DNA"/>
</dbReference>
<evidence type="ECO:0000313" key="2">
    <source>
        <dbReference type="EMBL" id="ETW78267.1"/>
    </source>
</evidence>
<dbReference type="KEGG" id="hir:HETIRDRAFT_429299"/>
<organism evidence="2 3">
    <name type="scientific">Heterobasidion irregulare (strain TC 32-1)</name>
    <dbReference type="NCBI Taxonomy" id="747525"/>
    <lineage>
        <taxon>Eukaryota</taxon>
        <taxon>Fungi</taxon>
        <taxon>Dikarya</taxon>
        <taxon>Basidiomycota</taxon>
        <taxon>Agaricomycotina</taxon>
        <taxon>Agaricomycetes</taxon>
        <taxon>Russulales</taxon>
        <taxon>Bondarzewiaceae</taxon>
        <taxon>Heterobasidion</taxon>
        <taxon>Heterobasidion annosum species complex</taxon>
    </lineage>
</organism>
<dbReference type="OrthoDB" id="3064725at2759"/>
<evidence type="ECO:0000256" key="1">
    <source>
        <dbReference type="SAM" id="MobiDB-lite"/>
    </source>
</evidence>
<dbReference type="Proteomes" id="UP000030671">
    <property type="component" value="Unassembled WGS sequence"/>
</dbReference>
<evidence type="ECO:0000313" key="3">
    <source>
        <dbReference type="Proteomes" id="UP000030671"/>
    </source>
</evidence>
<accession>W4JXH8</accession>
<dbReference type="AlphaFoldDB" id="W4JXH8"/>
<name>W4JXH8_HETIT</name>
<feature type="region of interest" description="Disordered" evidence="1">
    <location>
        <begin position="260"/>
        <end position="296"/>
    </location>
</feature>
<proteinExistence type="predicted"/>
<dbReference type="HOGENOM" id="CLU_756619_0_0_1"/>
<keyword evidence="3" id="KW-1185">Reference proteome</keyword>
<dbReference type="GeneID" id="20674336"/>
<feature type="region of interest" description="Disordered" evidence="1">
    <location>
        <begin position="212"/>
        <end position="231"/>
    </location>
</feature>
<dbReference type="RefSeq" id="XP_009550252.1">
    <property type="nucleotide sequence ID" value="XM_009551957.1"/>
</dbReference>
<gene>
    <name evidence="2" type="ORF">HETIRDRAFT_429299</name>
</gene>
<sequence>MAHLRDLPVTHYIKNCLFMHEESVKIWHMTTSDGGRSFSPESETLWFASDSVTHVIHRVCTLAIAADREVYRVSIGQRTYKFFVLDVRDRVPTVILPRADLTVRDYIEEGFDGEVITWIRPHGEEIALAPPSIPPAGEKQTPDMTPALVNSAARTIHQYTSSTKRGCEESEAPAHLEARQEDFGAYEGDFLDNEDEGACIYAGTDPHALPSMFPSPSRLDDDNASTLDDNASTLDDNASLLDNDDAGHFSRSGTCSLAPLASDSDLDPRGLLGTPEPTLSLSENEEPIPKLENDPQYQTSRELFECLLDSGLEHLNDDDSNPPAFDEDPAICNAYIMAYLLAACHGSMQEAIKAYLDAEHETLLSM</sequence>
<reference evidence="2 3" key="1">
    <citation type="journal article" date="2012" name="New Phytol.">
        <title>Insight into trade-off between wood decay and parasitism from the genome of a fungal forest pathogen.</title>
        <authorList>
            <person name="Olson A."/>
            <person name="Aerts A."/>
            <person name="Asiegbu F."/>
            <person name="Belbahri L."/>
            <person name="Bouzid O."/>
            <person name="Broberg A."/>
            <person name="Canback B."/>
            <person name="Coutinho P.M."/>
            <person name="Cullen D."/>
            <person name="Dalman K."/>
            <person name="Deflorio G."/>
            <person name="van Diepen L.T."/>
            <person name="Dunand C."/>
            <person name="Duplessis S."/>
            <person name="Durling M."/>
            <person name="Gonthier P."/>
            <person name="Grimwood J."/>
            <person name="Fossdal C.G."/>
            <person name="Hansson D."/>
            <person name="Henrissat B."/>
            <person name="Hietala A."/>
            <person name="Himmelstrand K."/>
            <person name="Hoffmeister D."/>
            <person name="Hogberg N."/>
            <person name="James T.Y."/>
            <person name="Karlsson M."/>
            <person name="Kohler A."/>
            <person name="Kues U."/>
            <person name="Lee Y.H."/>
            <person name="Lin Y.C."/>
            <person name="Lind M."/>
            <person name="Lindquist E."/>
            <person name="Lombard V."/>
            <person name="Lucas S."/>
            <person name="Lunden K."/>
            <person name="Morin E."/>
            <person name="Murat C."/>
            <person name="Park J."/>
            <person name="Raffaello T."/>
            <person name="Rouze P."/>
            <person name="Salamov A."/>
            <person name="Schmutz J."/>
            <person name="Solheim H."/>
            <person name="Stahlberg J."/>
            <person name="Velez H."/>
            <person name="de Vries R.P."/>
            <person name="Wiebenga A."/>
            <person name="Woodward S."/>
            <person name="Yakovlev I."/>
            <person name="Garbelotto M."/>
            <person name="Martin F."/>
            <person name="Grigoriev I.V."/>
            <person name="Stenlid J."/>
        </authorList>
    </citation>
    <scope>NUCLEOTIDE SEQUENCE [LARGE SCALE GENOMIC DNA]</scope>
    <source>
        <strain evidence="2 3">TC 32-1</strain>
    </source>
</reference>
<dbReference type="InParanoid" id="W4JXH8"/>